<protein>
    <submittedName>
        <fullName evidence="1">Uncharacterized protein</fullName>
    </submittedName>
</protein>
<evidence type="ECO:0000313" key="1">
    <source>
        <dbReference type="EMBL" id="KAJ1943258.1"/>
    </source>
</evidence>
<name>A0ACC1JA03_9FUNG</name>
<dbReference type="Proteomes" id="UP001150603">
    <property type="component" value="Unassembled WGS sequence"/>
</dbReference>
<sequence length="166" mass="18571">MVKLVSAEGAVIDVDRDIIEQSALIRNILQDVGDTGDPIPVPNVSGPILSKVIEYCTHHRDDLDRRTRPDTSLGGDADEASIQRAIRQMDEFDHNFCKVDQGTLFDIILAANFLDIQPLLDVASLTVANMMKGKSVEEIRRTFNVKNDFDEEEEARVRSANAWCEN</sequence>
<evidence type="ECO:0000313" key="2">
    <source>
        <dbReference type="Proteomes" id="UP001150603"/>
    </source>
</evidence>
<organism evidence="1 2">
    <name type="scientific">Linderina macrospora</name>
    <dbReference type="NCBI Taxonomy" id="4868"/>
    <lineage>
        <taxon>Eukaryota</taxon>
        <taxon>Fungi</taxon>
        <taxon>Fungi incertae sedis</taxon>
        <taxon>Zoopagomycota</taxon>
        <taxon>Kickxellomycotina</taxon>
        <taxon>Kickxellomycetes</taxon>
        <taxon>Kickxellales</taxon>
        <taxon>Kickxellaceae</taxon>
        <taxon>Linderina</taxon>
    </lineage>
</organism>
<keyword evidence="2" id="KW-1185">Reference proteome</keyword>
<accession>A0ACC1JA03</accession>
<gene>
    <name evidence="1" type="ORF">FBU59_002965</name>
</gene>
<comment type="caution">
    <text evidence="1">The sequence shown here is derived from an EMBL/GenBank/DDBJ whole genome shotgun (WGS) entry which is preliminary data.</text>
</comment>
<proteinExistence type="predicted"/>
<dbReference type="EMBL" id="JANBPW010001751">
    <property type="protein sequence ID" value="KAJ1943258.1"/>
    <property type="molecule type" value="Genomic_DNA"/>
</dbReference>
<reference evidence="1" key="1">
    <citation type="submission" date="2022-07" db="EMBL/GenBank/DDBJ databases">
        <title>Phylogenomic reconstructions and comparative analyses of Kickxellomycotina fungi.</title>
        <authorList>
            <person name="Reynolds N.K."/>
            <person name="Stajich J.E."/>
            <person name="Barry K."/>
            <person name="Grigoriev I.V."/>
            <person name="Crous P."/>
            <person name="Smith M.E."/>
        </authorList>
    </citation>
    <scope>NUCLEOTIDE SEQUENCE</scope>
    <source>
        <strain evidence="1">NRRL 5244</strain>
    </source>
</reference>